<dbReference type="GO" id="GO:0032259">
    <property type="term" value="P:methylation"/>
    <property type="evidence" value="ECO:0007669"/>
    <property type="project" value="UniProtKB-KW"/>
</dbReference>
<gene>
    <name evidence="4" type="ORF">ABID43_003712</name>
</gene>
<dbReference type="GO" id="GO:0008168">
    <property type="term" value="F:methyltransferase activity"/>
    <property type="evidence" value="ECO:0007669"/>
    <property type="project" value="UniProtKB-KW"/>
</dbReference>
<evidence type="ECO:0000256" key="1">
    <source>
        <dbReference type="ARBA" id="ARBA00022603"/>
    </source>
</evidence>
<protein>
    <submittedName>
        <fullName evidence="4">SAM-dependent methyltransferase</fullName>
    </submittedName>
</protein>
<dbReference type="Gene3D" id="3.40.50.150">
    <property type="entry name" value="Vaccinia Virus protein VP39"/>
    <property type="match status" value="1"/>
</dbReference>
<dbReference type="InterPro" id="IPR029063">
    <property type="entry name" value="SAM-dependent_MTases_sf"/>
</dbReference>
<accession>A0ABV2L8H4</accession>
<dbReference type="EMBL" id="JBEPMM010000012">
    <property type="protein sequence ID" value="MET3694153.1"/>
    <property type="molecule type" value="Genomic_DNA"/>
</dbReference>
<dbReference type="SUPFAM" id="SSF53335">
    <property type="entry name" value="S-adenosyl-L-methionine-dependent methyltransferases"/>
    <property type="match status" value="1"/>
</dbReference>
<dbReference type="PANTHER" id="PTHR43861">
    <property type="entry name" value="TRANS-ACONITATE 2-METHYLTRANSFERASE-RELATED"/>
    <property type="match status" value="1"/>
</dbReference>
<proteinExistence type="predicted"/>
<dbReference type="CDD" id="cd02440">
    <property type="entry name" value="AdoMet_MTases"/>
    <property type="match status" value="1"/>
</dbReference>
<organism evidence="4 5">
    <name type="scientific">Methylobacterium goesingense</name>
    <dbReference type="NCBI Taxonomy" id="243690"/>
    <lineage>
        <taxon>Bacteria</taxon>
        <taxon>Pseudomonadati</taxon>
        <taxon>Pseudomonadota</taxon>
        <taxon>Alphaproteobacteria</taxon>
        <taxon>Hyphomicrobiales</taxon>
        <taxon>Methylobacteriaceae</taxon>
        <taxon>Methylobacterium</taxon>
    </lineage>
</organism>
<sequence>MSTTPNAPETVALYDAFAADYDRRFDSEPLRRIYEQLGWERVAALLPPEPDGIVDVGCGTGRTVERLLSLGHSVTGIEPSGAMQEVLKAKLTGRASFTLLPQTMEAAEIEPGRAGAVLAMGSLQYAPDPDAMMRRFVEWVRPGGLVCVMVDSSIALTFELLRLDRPDEAVLRLEEQRGVFTYAGRRSGLHLFDADQIRGVLNRAGLVHIDACGILISVSALGRGPCEEAIRADEAAFLATERRLQTFPALANAGKHLLAWGYRPKG</sequence>
<comment type="caution">
    <text evidence="4">The sequence shown here is derived from an EMBL/GenBank/DDBJ whole genome shotgun (WGS) entry which is preliminary data.</text>
</comment>
<keyword evidence="1 4" id="KW-0489">Methyltransferase</keyword>
<keyword evidence="2" id="KW-0808">Transferase</keyword>
<dbReference type="InterPro" id="IPR041698">
    <property type="entry name" value="Methyltransf_25"/>
</dbReference>
<dbReference type="Proteomes" id="UP001549145">
    <property type="component" value="Unassembled WGS sequence"/>
</dbReference>
<evidence type="ECO:0000256" key="2">
    <source>
        <dbReference type="ARBA" id="ARBA00022679"/>
    </source>
</evidence>
<dbReference type="PANTHER" id="PTHR43861:SF1">
    <property type="entry name" value="TRANS-ACONITATE 2-METHYLTRANSFERASE"/>
    <property type="match status" value="1"/>
</dbReference>
<dbReference type="RefSeq" id="WP_238281749.1">
    <property type="nucleotide sequence ID" value="NZ_BPQL01000137.1"/>
</dbReference>
<evidence type="ECO:0000259" key="3">
    <source>
        <dbReference type="Pfam" id="PF13649"/>
    </source>
</evidence>
<feature type="domain" description="Methyltransferase" evidence="3">
    <location>
        <begin position="53"/>
        <end position="144"/>
    </location>
</feature>
<reference evidence="4 5" key="1">
    <citation type="submission" date="2024-06" db="EMBL/GenBank/DDBJ databases">
        <title>Genomic Encyclopedia of Type Strains, Phase IV (KMG-IV): sequencing the most valuable type-strain genomes for metagenomic binning, comparative biology and taxonomic classification.</title>
        <authorList>
            <person name="Goeker M."/>
        </authorList>
    </citation>
    <scope>NUCLEOTIDE SEQUENCE [LARGE SCALE GENOMIC DNA]</scope>
    <source>
        <strain evidence="4 5">DSM 21331</strain>
    </source>
</reference>
<evidence type="ECO:0000313" key="4">
    <source>
        <dbReference type="EMBL" id="MET3694153.1"/>
    </source>
</evidence>
<evidence type="ECO:0000313" key="5">
    <source>
        <dbReference type="Proteomes" id="UP001549145"/>
    </source>
</evidence>
<dbReference type="Pfam" id="PF13649">
    <property type="entry name" value="Methyltransf_25"/>
    <property type="match status" value="1"/>
</dbReference>
<name>A0ABV2L8H4_9HYPH</name>
<keyword evidence="5" id="KW-1185">Reference proteome</keyword>